<dbReference type="Proteomes" id="UP000612362">
    <property type="component" value="Unassembled WGS sequence"/>
</dbReference>
<evidence type="ECO:0000313" key="3">
    <source>
        <dbReference type="Proteomes" id="UP000612362"/>
    </source>
</evidence>
<organism evidence="2 3">
    <name type="scientific">Ktedonospora formicarum</name>
    <dbReference type="NCBI Taxonomy" id="2778364"/>
    <lineage>
        <taxon>Bacteria</taxon>
        <taxon>Bacillati</taxon>
        <taxon>Chloroflexota</taxon>
        <taxon>Ktedonobacteria</taxon>
        <taxon>Ktedonobacterales</taxon>
        <taxon>Ktedonobacteraceae</taxon>
        <taxon>Ktedonospora</taxon>
    </lineage>
</organism>
<name>A0A8J3HWX9_9CHLR</name>
<keyword evidence="1" id="KW-0812">Transmembrane</keyword>
<comment type="caution">
    <text evidence="2">The sequence shown here is derived from an EMBL/GenBank/DDBJ whole genome shotgun (WGS) entry which is preliminary data.</text>
</comment>
<dbReference type="AlphaFoldDB" id="A0A8J3HWX9"/>
<feature type="transmembrane region" description="Helical" evidence="1">
    <location>
        <begin position="34"/>
        <end position="55"/>
    </location>
</feature>
<reference evidence="2" key="1">
    <citation type="submission" date="2020-10" db="EMBL/GenBank/DDBJ databases">
        <title>Taxonomic study of unclassified bacteria belonging to the class Ktedonobacteria.</title>
        <authorList>
            <person name="Yabe S."/>
            <person name="Wang C.M."/>
            <person name="Zheng Y."/>
            <person name="Sakai Y."/>
            <person name="Cavaletti L."/>
            <person name="Monciardini P."/>
            <person name="Donadio S."/>
        </authorList>
    </citation>
    <scope>NUCLEOTIDE SEQUENCE</scope>
    <source>
        <strain evidence="2">SOSP1-1</strain>
    </source>
</reference>
<protein>
    <submittedName>
        <fullName evidence="2">Uncharacterized protein</fullName>
    </submittedName>
</protein>
<accession>A0A8J3HWX9</accession>
<keyword evidence="3" id="KW-1185">Reference proteome</keyword>
<sequence length="61" mass="6868">MSTLLLFLVFIGFLFWGLSMLVSTLSAPQVDGEYIVYSILILICAGYALFSIILLPRKKMH</sequence>
<evidence type="ECO:0000313" key="2">
    <source>
        <dbReference type="EMBL" id="GHO45284.1"/>
    </source>
</evidence>
<keyword evidence="1" id="KW-1133">Transmembrane helix</keyword>
<dbReference type="EMBL" id="BNJF01000001">
    <property type="protein sequence ID" value="GHO45284.1"/>
    <property type="molecule type" value="Genomic_DNA"/>
</dbReference>
<gene>
    <name evidence="2" type="ORF">KSX_34470</name>
</gene>
<proteinExistence type="predicted"/>
<keyword evidence="1" id="KW-0472">Membrane</keyword>
<evidence type="ECO:0000256" key="1">
    <source>
        <dbReference type="SAM" id="Phobius"/>
    </source>
</evidence>